<dbReference type="Proteomes" id="UP000221165">
    <property type="component" value="Unassembled WGS sequence"/>
</dbReference>
<feature type="compositionally biased region" description="Low complexity" evidence="1">
    <location>
        <begin position="437"/>
        <end position="452"/>
    </location>
</feature>
<organism evidence="2 3">
    <name type="scientific">Cystoisospora suis</name>
    <dbReference type="NCBI Taxonomy" id="483139"/>
    <lineage>
        <taxon>Eukaryota</taxon>
        <taxon>Sar</taxon>
        <taxon>Alveolata</taxon>
        <taxon>Apicomplexa</taxon>
        <taxon>Conoidasida</taxon>
        <taxon>Coccidia</taxon>
        <taxon>Eucoccidiorida</taxon>
        <taxon>Eimeriorina</taxon>
        <taxon>Sarcocystidae</taxon>
        <taxon>Cystoisospora</taxon>
    </lineage>
</organism>
<dbReference type="VEuPathDB" id="ToxoDB:CSUI_008572"/>
<reference evidence="2 3" key="1">
    <citation type="journal article" date="2017" name="Int. J. Parasitol.">
        <title>The genome of the protozoan parasite Cystoisospora suis and a reverse vaccinology approach to identify vaccine candidates.</title>
        <authorList>
            <person name="Palmieri N."/>
            <person name="Shrestha A."/>
            <person name="Ruttkowski B."/>
            <person name="Beck T."/>
            <person name="Vogl C."/>
            <person name="Tomley F."/>
            <person name="Blake D.P."/>
            <person name="Joachim A."/>
        </authorList>
    </citation>
    <scope>NUCLEOTIDE SEQUENCE [LARGE SCALE GENOMIC DNA]</scope>
    <source>
        <strain evidence="2 3">Wien I</strain>
    </source>
</reference>
<feature type="compositionally biased region" description="Polar residues" evidence="1">
    <location>
        <begin position="275"/>
        <end position="293"/>
    </location>
</feature>
<feature type="compositionally biased region" description="Basic and acidic residues" evidence="1">
    <location>
        <begin position="187"/>
        <end position="200"/>
    </location>
</feature>
<feature type="compositionally biased region" description="Low complexity" evidence="1">
    <location>
        <begin position="245"/>
        <end position="263"/>
    </location>
</feature>
<accession>A0A2C6KMI8</accession>
<name>A0A2C6KMI8_9APIC</name>
<feature type="compositionally biased region" description="Basic and acidic residues" evidence="1">
    <location>
        <begin position="1"/>
        <end position="25"/>
    </location>
</feature>
<dbReference type="RefSeq" id="XP_067919324.1">
    <property type="nucleotide sequence ID" value="XM_068068700.1"/>
</dbReference>
<proteinExistence type="predicted"/>
<feature type="compositionally biased region" description="Basic and acidic residues" evidence="1">
    <location>
        <begin position="264"/>
        <end position="273"/>
    </location>
</feature>
<feature type="region of interest" description="Disordered" evidence="1">
    <location>
        <begin position="420"/>
        <end position="550"/>
    </location>
</feature>
<sequence length="550" mass="56726">MEGSDRLSTRDREERGYTPQEEKNRTKGSLHLSHSFLLPPYSSSSSCSSPSSSSTSSMLHQYGVHTPENSIPLSSASNPKLLSYLVNPPASSLLPSPPSPHAISPHLLLKGLGQMMRLHNRSFSSSSSPFSPSSSLSSSSLASSAPSTIETSQPPPHPTAALIPASLFPSLQTQASPSIPSSSLSLRHPEKEMTNKKTNEKSLMISPTVSRSSTLPSPKQEGSSFLTSHADIRRKNPTHENEGISTPASTTTSSSSQGGSASSTKKEGSREAHNSLFQQSLLISPPSTGTPLSVNREESNLSSCSSSSSLPSSSLPQQSVSTGIRHSHPVLSPKHLRQSLLSSALLTSSSSSLLSPSSSPSNALLPPSSSSSSASGSSTAVTSPNISRVPPSSLGSVPASSSSFVVQGGRCMKSQVLISSERSNGDSKNVSSPRNKSSSLQPSLSSPPVQSVHSMNPSVGNLPSTISSSSLSSPMPSKTESPASSNTSLPTSSSPSPSPLAPSDPSLLQIHNRKPHRSADSSSSSSTASTSSVSPSPLTTTTSSISTSPS</sequence>
<gene>
    <name evidence="2" type="ORF">CSUI_008572</name>
</gene>
<feature type="region of interest" description="Disordered" evidence="1">
    <location>
        <begin position="1"/>
        <end position="76"/>
    </location>
</feature>
<dbReference type="EMBL" id="MIGC01004835">
    <property type="protein sequence ID" value="PHJ17606.1"/>
    <property type="molecule type" value="Genomic_DNA"/>
</dbReference>
<comment type="caution">
    <text evidence="2">The sequence shown here is derived from an EMBL/GenBank/DDBJ whole genome shotgun (WGS) entry which is preliminary data.</text>
</comment>
<feature type="compositionally biased region" description="Polar residues" evidence="1">
    <location>
        <begin position="205"/>
        <end position="227"/>
    </location>
</feature>
<feature type="compositionally biased region" description="Polar residues" evidence="1">
    <location>
        <begin position="67"/>
        <end position="76"/>
    </location>
</feature>
<keyword evidence="3" id="KW-1185">Reference proteome</keyword>
<feature type="region of interest" description="Disordered" evidence="1">
    <location>
        <begin position="351"/>
        <end position="402"/>
    </location>
</feature>
<feature type="compositionally biased region" description="Basic and acidic residues" evidence="1">
    <location>
        <begin position="230"/>
        <end position="242"/>
    </location>
</feature>
<feature type="compositionally biased region" description="Polar residues" evidence="1">
    <location>
        <begin position="420"/>
        <end position="436"/>
    </location>
</feature>
<dbReference type="GeneID" id="94431911"/>
<feature type="compositionally biased region" description="Low complexity" evidence="1">
    <location>
        <begin position="176"/>
        <end position="186"/>
    </location>
</feature>
<evidence type="ECO:0000313" key="3">
    <source>
        <dbReference type="Proteomes" id="UP000221165"/>
    </source>
</evidence>
<feature type="region of interest" description="Disordered" evidence="1">
    <location>
        <begin position="122"/>
        <end position="329"/>
    </location>
</feature>
<evidence type="ECO:0000256" key="1">
    <source>
        <dbReference type="SAM" id="MobiDB-lite"/>
    </source>
</evidence>
<feature type="compositionally biased region" description="Low complexity" evidence="1">
    <location>
        <begin position="521"/>
        <end position="550"/>
    </location>
</feature>
<evidence type="ECO:0000313" key="2">
    <source>
        <dbReference type="EMBL" id="PHJ17606.1"/>
    </source>
</evidence>
<feature type="non-terminal residue" evidence="2">
    <location>
        <position position="550"/>
    </location>
</feature>
<feature type="compositionally biased region" description="Low complexity" evidence="1">
    <location>
        <begin position="300"/>
        <end position="321"/>
    </location>
</feature>
<dbReference type="AlphaFoldDB" id="A0A2C6KMI8"/>
<feature type="compositionally biased region" description="Low complexity" evidence="1">
    <location>
        <begin position="122"/>
        <end position="147"/>
    </location>
</feature>
<feature type="compositionally biased region" description="Low complexity" evidence="1">
    <location>
        <begin position="463"/>
        <end position="495"/>
    </location>
</feature>
<protein>
    <submittedName>
        <fullName evidence="2">Uncharacterized protein</fullName>
    </submittedName>
</protein>
<feature type="compositionally biased region" description="Low complexity" evidence="1">
    <location>
        <begin position="29"/>
        <end position="60"/>
    </location>
</feature>
<feature type="compositionally biased region" description="Polar residues" evidence="1">
    <location>
        <begin position="453"/>
        <end position="462"/>
    </location>
</feature>